<reference evidence="3" key="1">
    <citation type="submission" date="2022-12" db="EMBL/GenBank/DDBJ databases">
        <authorList>
            <person name="Petersen C."/>
        </authorList>
    </citation>
    <scope>NUCLEOTIDE SEQUENCE</scope>
    <source>
        <strain evidence="3">IBT 17660</strain>
    </source>
</reference>
<dbReference type="Pfam" id="PF19527">
    <property type="entry name" value="DUF6055"/>
    <property type="match status" value="1"/>
</dbReference>
<feature type="signal peptide" evidence="2">
    <location>
        <begin position="1"/>
        <end position="18"/>
    </location>
</feature>
<feature type="region of interest" description="Disordered" evidence="1">
    <location>
        <begin position="19"/>
        <end position="49"/>
    </location>
</feature>
<evidence type="ECO:0000313" key="4">
    <source>
        <dbReference type="Proteomes" id="UP001147760"/>
    </source>
</evidence>
<dbReference type="EMBL" id="JAPWDO010000005">
    <property type="protein sequence ID" value="KAJ5470652.1"/>
    <property type="molecule type" value="Genomic_DNA"/>
</dbReference>
<feature type="compositionally biased region" description="Low complexity" evidence="1">
    <location>
        <begin position="19"/>
        <end position="35"/>
    </location>
</feature>
<evidence type="ECO:0008006" key="5">
    <source>
        <dbReference type="Google" id="ProtNLM"/>
    </source>
</evidence>
<proteinExistence type="predicted"/>
<evidence type="ECO:0000313" key="3">
    <source>
        <dbReference type="EMBL" id="KAJ5470652.1"/>
    </source>
</evidence>
<gene>
    <name evidence="3" type="ORF">N7530_008009</name>
</gene>
<dbReference type="InterPro" id="IPR045690">
    <property type="entry name" value="DUF6055"/>
</dbReference>
<dbReference type="AlphaFoldDB" id="A0A9W9WNG2"/>
<evidence type="ECO:0000256" key="1">
    <source>
        <dbReference type="SAM" id="MobiDB-lite"/>
    </source>
</evidence>
<protein>
    <recommendedName>
        <fullName evidence="5">Dockerin type 1</fullName>
    </recommendedName>
</protein>
<sequence>MSPSKYAAAALFAASALATPNPQASTPSAASTEPSEFTANPNVGAGGNTFTDSPRFRVYSATGDEADKTLQMLESAYTCFVSDLGWRSSGLSYNSDSDTADTWYKENIYSVDSLDSAAGVMGSDPTTGLSFVQVVNTYLTDPSVTVHEYGHALTYHARNWVDQTATGAWWEPLANWLADTWMTSDLCASARERYSQPTGNSIIELKKVIGDSYQVIVDGSVDSGNYYQSWPILTYLTNNPDNFTGLGQDAVLRLNLEYEVGSNETPLHTLQRLLGNRATVQQVVGRYWAHMAYVDIGSEAANRAFLEQRETLGYENLDGSGQSYTVKAARQPQYFGANINPIQVSGEGSVSVTVKSNSAFTATLAVRNKDSGAVRYVDLENGSGEVTVDGSEEASLVVVNTPAKLIQYDPFKLSSEATSGLDYAVQITGGELLGIWDSDRGRSLNFLVVVPM</sequence>
<accession>A0A9W9WNG2</accession>
<name>A0A9W9WNG2_9EURO</name>
<comment type="caution">
    <text evidence="3">The sequence shown here is derived from an EMBL/GenBank/DDBJ whole genome shotgun (WGS) entry which is preliminary data.</text>
</comment>
<reference evidence="3" key="2">
    <citation type="journal article" date="2023" name="IMA Fungus">
        <title>Comparative genomic study of the Penicillium genus elucidates a diverse pangenome and 15 lateral gene transfer events.</title>
        <authorList>
            <person name="Petersen C."/>
            <person name="Sorensen T."/>
            <person name="Nielsen M.R."/>
            <person name="Sondergaard T.E."/>
            <person name="Sorensen J.L."/>
            <person name="Fitzpatrick D.A."/>
            <person name="Frisvad J.C."/>
            <person name="Nielsen K.L."/>
        </authorList>
    </citation>
    <scope>NUCLEOTIDE SEQUENCE</scope>
    <source>
        <strain evidence="3">IBT 17660</strain>
    </source>
</reference>
<dbReference type="OrthoDB" id="5319191at2759"/>
<keyword evidence="4" id="KW-1185">Reference proteome</keyword>
<keyword evidence="2" id="KW-0732">Signal</keyword>
<evidence type="ECO:0000256" key="2">
    <source>
        <dbReference type="SAM" id="SignalP"/>
    </source>
</evidence>
<feature type="chain" id="PRO_5040862598" description="Dockerin type 1" evidence="2">
    <location>
        <begin position="19"/>
        <end position="452"/>
    </location>
</feature>
<organism evidence="3 4">
    <name type="scientific">Penicillium desertorum</name>
    <dbReference type="NCBI Taxonomy" id="1303715"/>
    <lineage>
        <taxon>Eukaryota</taxon>
        <taxon>Fungi</taxon>
        <taxon>Dikarya</taxon>
        <taxon>Ascomycota</taxon>
        <taxon>Pezizomycotina</taxon>
        <taxon>Eurotiomycetes</taxon>
        <taxon>Eurotiomycetidae</taxon>
        <taxon>Eurotiales</taxon>
        <taxon>Aspergillaceae</taxon>
        <taxon>Penicillium</taxon>
    </lineage>
</organism>
<dbReference type="Proteomes" id="UP001147760">
    <property type="component" value="Unassembled WGS sequence"/>
</dbReference>